<keyword evidence="2" id="KW-0902">Two-component regulatory system</keyword>
<dbReference type="GO" id="GO:0000156">
    <property type="term" value="F:phosphorelay response regulator activity"/>
    <property type="evidence" value="ECO:0007669"/>
    <property type="project" value="InterPro"/>
</dbReference>
<dbReference type="AlphaFoldDB" id="R2QHQ5"/>
<dbReference type="PATRIC" id="fig|1158607.3.peg.1629"/>
<dbReference type="HOGENOM" id="CLU_000445_14_6_9"/>
<keyword evidence="9" id="KW-1185">Reference proteome</keyword>
<dbReference type="RefSeq" id="WP_010756666.1">
    <property type="nucleotide sequence ID" value="NZ_ASWD01000006.1"/>
</dbReference>
<name>R2QHQ5_9ENTE</name>
<evidence type="ECO:0000256" key="2">
    <source>
        <dbReference type="ARBA" id="ARBA00023012"/>
    </source>
</evidence>
<feature type="domain" description="HTH LytTR-type" evidence="7">
    <location>
        <begin position="144"/>
        <end position="245"/>
    </location>
</feature>
<dbReference type="InterPro" id="IPR046947">
    <property type="entry name" value="LytR-like"/>
</dbReference>
<comment type="caution">
    <text evidence="8">The sequence shown here is derived from an EMBL/GenBank/DDBJ whole genome shotgun (WGS) entry which is preliminary data.</text>
</comment>
<evidence type="ECO:0000259" key="7">
    <source>
        <dbReference type="PROSITE" id="PS50930"/>
    </source>
</evidence>
<dbReference type="PANTHER" id="PTHR37299:SF3">
    <property type="entry name" value="STAGE 0 SPORULATION PROTEIN A HOMOLOG"/>
    <property type="match status" value="1"/>
</dbReference>
<comment type="function">
    <text evidence="4">Required for high-level post-exponential phase expression of a series of secreted proteins.</text>
</comment>
<evidence type="ECO:0000256" key="5">
    <source>
        <dbReference type="PROSITE-ProRule" id="PRU00169"/>
    </source>
</evidence>
<dbReference type="STRING" id="160454.RV10_GL001690"/>
<organism evidence="8 9">
    <name type="scientific">Enterococcus pallens ATCC BAA-351</name>
    <dbReference type="NCBI Taxonomy" id="1158607"/>
    <lineage>
        <taxon>Bacteria</taxon>
        <taxon>Bacillati</taxon>
        <taxon>Bacillota</taxon>
        <taxon>Bacilli</taxon>
        <taxon>Lactobacillales</taxon>
        <taxon>Enterococcaceae</taxon>
        <taxon>Enterococcus</taxon>
    </lineage>
</organism>
<dbReference type="eggNOG" id="COG3279">
    <property type="taxonomic scope" value="Bacteria"/>
</dbReference>
<dbReference type="Pfam" id="PF00072">
    <property type="entry name" value="Response_reg"/>
    <property type="match status" value="1"/>
</dbReference>
<dbReference type="SMART" id="SM00448">
    <property type="entry name" value="REC"/>
    <property type="match status" value="1"/>
</dbReference>
<accession>R2QHQ5</accession>
<dbReference type="InterPro" id="IPR011006">
    <property type="entry name" value="CheY-like_superfamily"/>
</dbReference>
<keyword evidence="1" id="KW-0963">Cytoplasm</keyword>
<evidence type="ECO:0000313" key="9">
    <source>
        <dbReference type="Proteomes" id="UP000013782"/>
    </source>
</evidence>
<dbReference type="SMART" id="SM00850">
    <property type="entry name" value="LytTR"/>
    <property type="match status" value="1"/>
</dbReference>
<evidence type="ECO:0000313" key="8">
    <source>
        <dbReference type="EMBL" id="EOH94738.1"/>
    </source>
</evidence>
<gene>
    <name evidence="8" type="ORF">UAU_01660</name>
</gene>
<keyword evidence="5" id="KW-0597">Phosphoprotein</keyword>
<evidence type="ECO:0000256" key="3">
    <source>
        <dbReference type="ARBA" id="ARBA00023159"/>
    </source>
</evidence>
<protein>
    <recommendedName>
        <fullName evidence="10">Response regulator</fullName>
    </recommendedName>
</protein>
<dbReference type="Gene3D" id="3.40.50.2300">
    <property type="match status" value="1"/>
</dbReference>
<feature type="domain" description="Response regulatory" evidence="6">
    <location>
        <begin position="3"/>
        <end position="128"/>
    </location>
</feature>
<dbReference type="Gene3D" id="2.40.50.1020">
    <property type="entry name" value="LytTr DNA-binding domain"/>
    <property type="match status" value="1"/>
</dbReference>
<evidence type="ECO:0000259" key="6">
    <source>
        <dbReference type="PROSITE" id="PS50110"/>
    </source>
</evidence>
<dbReference type="PANTHER" id="PTHR37299">
    <property type="entry name" value="TRANSCRIPTIONAL REGULATOR-RELATED"/>
    <property type="match status" value="1"/>
</dbReference>
<dbReference type="Proteomes" id="UP000013782">
    <property type="component" value="Unassembled WGS sequence"/>
</dbReference>
<sequence>MMKVFICEDEAPLREFYHEYIDKQIMIKELDAHIALTTDKPTDVLAYLKENPDTTGIYFLDIDFGKNEMDGITLAKKIREYDTLGKIVFITTHDETVPLIFKYKVEALDFIIKDDPEQLMKSITDCLDSIFLKQQVQPEKREQILIRNGKSERYVNYKDVLFFETTHKPHVLYIHTKNGRIHFYGAIKDMVDLGKNFERIHKSYVVNLDNVRSLDKEMLEVTMNNGQRCAVSRKKMRIVRDFLDKKQFS</sequence>
<dbReference type="SUPFAM" id="SSF52172">
    <property type="entry name" value="CheY-like"/>
    <property type="match status" value="1"/>
</dbReference>
<dbReference type="CDD" id="cd17533">
    <property type="entry name" value="REC_LytTR_AgrA-like"/>
    <property type="match status" value="1"/>
</dbReference>
<dbReference type="Pfam" id="PF04397">
    <property type="entry name" value="LytTR"/>
    <property type="match status" value="1"/>
</dbReference>
<evidence type="ECO:0000256" key="4">
    <source>
        <dbReference type="ARBA" id="ARBA00037164"/>
    </source>
</evidence>
<keyword evidence="3" id="KW-0010">Activator</keyword>
<reference evidence="8 9" key="1">
    <citation type="submission" date="2013-02" db="EMBL/GenBank/DDBJ databases">
        <title>The Genome Sequence of Enterococcus pallens BAA-351.</title>
        <authorList>
            <consortium name="The Broad Institute Genome Sequencing Platform"/>
            <consortium name="The Broad Institute Genome Sequencing Center for Infectious Disease"/>
            <person name="Earl A.M."/>
            <person name="Gilmore M.S."/>
            <person name="Lebreton F."/>
            <person name="Walker B."/>
            <person name="Young S.K."/>
            <person name="Zeng Q."/>
            <person name="Gargeya S."/>
            <person name="Fitzgerald M."/>
            <person name="Haas B."/>
            <person name="Abouelleil A."/>
            <person name="Alvarado L."/>
            <person name="Arachchi H.M."/>
            <person name="Berlin A.M."/>
            <person name="Chapman S.B."/>
            <person name="Dewar J."/>
            <person name="Goldberg J."/>
            <person name="Griggs A."/>
            <person name="Gujja S."/>
            <person name="Hansen M."/>
            <person name="Howarth C."/>
            <person name="Imamovic A."/>
            <person name="Larimer J."/>
            <person name="McCowan C."/>
            <person name="Murphy C."/>
            <person name="Neiman D."/>
            <person name="Pearson M."/>
            <person name="Priest M."/>
            <person name="Roberts A."/>
            <person name="Saif S."/>
            <person name="Shea T."/>
            <person name="Sisk P."/>
            <person name="Sykes S."/>
            <person name="Wortman J."/>
            <person name="Nusbaum C."/>
            <person name="Birren B."/>
        </authorList>
    </citation>
    <scope>NUCLEOTIDE SEQUENCE [LARGE SCALE GENOMIC DNA]</scope>
    <source>
        <strain evidence="8 9">ATCC BAA-351</strain>
    </source>
</reference>
<dbReference type="InterPro" id="IPR001789">
    <property type="entry name" value="Sig_transdc_resp-reg_receiver"/>
</dbReference>
<evidence type="ECO:0008006" key="10">
    <source>
        <dbReference type="Google" id="ProtNLM"/>
    </source>
</evidence>
<feature type="modified residue" description="4-aspartylphosphate" evidence="5">
    <location>
        <position position="61"/>
    </location>
</feature>
<dbReference type="GO" id="GO:0003677">
    <property type="term" value="F:DNA binding"/>
    <property type="evidence" value="ECO:0007669"/>
    <property type="project" value="InterPro"/>
</dbReference>
<dbReference type="PROSITE" id="PS50930">
    <property type="entry name" value="HTH_LYTTR"/>
    <property type="match status" value="1"/>
</dbReference>
<proteinExistence type="predicted"/>
<dbReference type="PROSITE" id="PS50110">
    <property type="entry name" value="RESPONSE_REGULATORY"/>
    <property type="match status" value="1"/>
</dbReference>
<dbReference type="OrthoDB" id="9809318at2"/>
<dbReference type="InterPro" id="IPR007492">
    <property type="entry name" value="LytTR_DNA-bd_dom"/>
</dbReference>
<evidence type="ECO:0000256" key="1">
    <source>
        <dbReference type="ARBA" id="ARBA00022490"/>
    </source>
</evidence>
<dbReference type="EMBL" id="AJAQ01000014">
    <property type="protein sequence ID" value="EOH94738.1"/>
    <property type="molecule type" value="Genomic_DNA"/>
</dbReference>